<evidence type="ECO:0000313" key="2">
    <source>
        <dbReference type="EMBL" id="RDL38327.1"/>
    </source>
</evidence>
<evidence type="ECO:0000256" key="1">
    <source>
        <dbReference type="SAM" id="MobiDB-lite"/>
    </source>
</evidence>
<protein>
    <submittedName>
        <fullName evidence="2">Uncharacterized protein</fullName>
    </submittedName>
</protein>
<dbReference type="EMBL" id="NPIC01000002">
    <property type="protein sequence ID" value="RDL38327.1"/>
    <property type="molecule type" value="Genomic_DNA"/>
</dbReference>
<dbReference type="Proteomes" id="UP000254866">
    <property type="component" value="Unassembled WGS sequence"/>
</dbReference>
<name>A0A370TS12_9HELO</name>
<feature type="compositionally biased region" description="Basic and acidic residues" evidence="1">
    <location>
        <begin position="438"/>
        <end position="448"/>
    </location>
</feature>
<organism evidence="2 3">
    <name type="scientific">Venustampulla echinocandica</name>
    <dbReference type="NCBI Taxonomy" id="2656787"/>
    <lineage>
        <taxon>Eukaryota</taxon>
        <taxon>Fungi</taxon>
        <taxon>Dikarya</taxon>
        <taxon>Ascomycota</taxon>
        <taxon>Pezizomycotina</taxon>
        <taxon>Leotiomycetes</taxon>
        <taxon>Helotiales</taxon>
        <taxon>Pleuroascaceae</taxon>
        <taxon>Venustampulla</taxon>
    </lineage>
</organism>
<dbReference type="RefSeq" id="XP_031870983.1">
    <property type="nucleotide sequence ID" value="XM_032011290.1"/>
</dbReference>
<dbReference type="GeneID" id="43595516"/>
<feature type="region of interest" description="Disordered" evidence="1">
    <location>
        <begin position="171"/>
        <end position="195"/>
    </location>
</feature>
<comment type="caution">
    <text evidence="2">The sequence shown here is derived from an EMBL/GenBank/DDBJ whole genome shotgun (WGS) entry which is preliminary data.</text>
</comment>
<feature type="region of interest" description="Disordered" evidence="1">
    <location>
        <begin position="438"/>
        <end position="462"/>
    </location>
</feature>
<evidence type="ECO:0000313" key="3">
    <source>
        <dbReference type="Proteomes" id="UP000254866"/>
    </source>
</evidence>
<sequence>MSKDSVFLHIKRQEPAAHLKILRGAHAPHTKIEDHTDKQICPSLNTSGAYMRFLERTVQVYFLFEATGWKHCRLEKKSQDQIYTMKKWGEFLAAKARGATMAIACKKSRDDERQQAMKLKPRFDKKMAHELKKRDSSICDGNSIVKELEQAEVEAGLRSQFYLEYLPSPHRNHKRQRDATQNSQHTPTTGTPEERLALARQSKREYAEIYIPASKRVLQKLQQQLEAGKERNLRRGADFMDTTLLNVAALMSKMILYDGLKPKADNHLVFYNPHASSHHTVEFTGGLKDGLSANIHIWILSQAIRRTMINGKLSRDTFEGYEPCITWQPVRSYMRRFDPSRWNRAETPDNFAEGTHLVNMSLASEEQRLRDNRDHLMGIIEPYVLNLDRQAAKAAKRRLPGEGMEAALFRQTVERKAVKAEQERRAAQAVELAASRRREKAASRRVEVKASSNKQAEGRGNLNEELARWGERDDRIKALPQNPISITHHCTPRHLGNYLVPEEPNWKVILQKAKVIVLGRH</sequence>
<gene>
    <name evidence="2" type="ORF">BP5553_02667</name>
</gene>
<proteinExistence type="predicted"/>
<keyword evidence="3" id="KW-1185">Reference proteome</keyword>
<feature type="compositionally biased region" description="Polar residues" evidence="1">
    <location>
        <begin position="179"/>
        <end position="191"/>
    </location>
</feature>
<accession>A0A370TS12</accession>
<dbReference type="AlphaFoldDB" id="A0A370TS12"/>
<reference evidence="2 3" key="1">
    <citation type="journal article" date="2018" name="IMA Fungus">
        <title>IMA Genome-F 9: Draft genome sequence of Annulohypoxylon stygium, Aspergillus mulundensis, Berkeleyomyces basicola (syn. Thielaviopsis basicola), Ceratocystis smalleyi, two Cercospora beticola strains, Coleophoma cylindrospora, Fusarium fracticaudum, Phialophora cf. hyalina, and Morchella septimelata.</title>
        <authorList>
            <person name="Wingfield B.D."/>
            <person name="Bills G.F."/>
            <person name="Dong Y."/>
            <person name="Huang W."/>
            <person name="Nel W.J."/>
            <person name="Swalarsk-Parry B.S."/>
            <person name="Vaghefi N."/>
            <person name="Wilken P.M."/>
            <person name="An Z."/>
            <person name="de Beer Z.W."/>
            <person name="De Vos L."/>
            <person name="Chen L."/>
            <person name="Duong T.A."/>
            <person name="Gao Y."/>
            <person name="Hammerbacher A."/>
            <person name="Kikkert J.R."/>
            <person name="Li Y."/>
            <person name="Li H."/>
            <person name="Li K."/>
            <person name="Li Q."/>
            <person name="Liu X."/>
            <person name="Ma X."/>
            <person name="Naidoo K."/>
            <person name="Pethybridge S.J."/>
            <person name="Sun J."/>
            <person name="Steenkamp E.T."/>
            <person name="van der Nest M.A."/>
            <person name="van Wyk S."/>
            <person name="Wingfield M.J."/>
            <person name="Xiong C."/>
            <person name="Yue Q."/>
            <person name="Zhang X."/>
        </authorList>
    </citation>
    <scope>NUCLEOTIDE SEQUENCE [LARGE SCALE GENOMIC DNA]</scope>
    <source>
        <strain evidence="2 3">BP 5553</strain>
    </source>
</reference>